<evidence type="ECO:0000256" key="1">
    <source>
        <dbReference type="SAM" id="SignalP"/>
    </source>
</evidence>
<protein>
    <recommendedName>
        <fullName evidence="4">Rap1a immunity protein domain-containing protein</fullName>
    </recommendedName>
</protein>
<accession>A0ABN5B762</accession>
<evidence type="ECO:0008006" key="4">
    <source>
        <dbReference type="Google" id="ProtNLM"/>
    </source>
</evidence>
<name>A0ABN5B762_9SPHN</name>
<keyword evidence="1" id="KW-0732">Signal</keyword>
<proteinExistence type="predicted"/>
<dbReference type="Proteomes" id="UP000258016">
    <property type="component" value="Chromosome"/>
</dbReference>
<dbReference type="GeneID" id="303486244"/>
<gene>
    <name evidence="2" type="ORF">B5J99_11745</name>
</gene>
<feature type="chain" id="PRO_5046257358" description="Rap1a immunity protein domain-containing protein" evidence="1">
    <location>
        <begin position="19"/>
        <end position="132"/>
    </location>
</feature>
<dbReference type="EMBL" id="CP020083">
    <property type="protein sequence ID" value="ASR52046.1"/>
    <property type="molecule type" value="Genomic_DNA"/>
</dbReference>
<feature type="signal peptide" evidence="1">
    <location>
        <begin position="1"/>
        <end position="18"/>
    </location>
</feature>
<evidence type="ECO:0000313" key="2">
    <source>
        <dbReference type="EMBL" id="ASR52046.1"/>
    </source>
</evidence>
<sequence>MIGIAILAPALLATQAAAPVAVPAPPETVAEFLAQADALLAAGNEAAATSPQADAIRSALQQAAMAYRASLAEAVQRGAPPASCPPPPGQAQLSLGDITELFRAFPDANRPMPVTTAFALVMTLRFPCPTPP</sequence>
<reference evidence="2 3" key="1">
    <citation type="submission" date="2017-03" db="EMBL/GenBank/DDBJ databases">
        <title>Complete genome sequence of Blastomonas fulva degrading microcsystin LR.</title>
        <authorList>
            <person name="Lee H.-g."/>
            <person name="Jin L."/>
            <person name="oh H.-M."/>
        </authorList>
    </citation>
    <scope>NUCLEOTIDE SEQUENCE [LARGE SCALE GENOMIC DNA]</scope>
    <source>
        <strain evidence="2 3">T2</strain>
    </source>
</reference>
<organism evidence="2 3">
    <name type="scientific">Blastomonas fulva</name>
    <dbReference type="NCBI Taxonomy" id="1550728"/>
    <lineage>
        <taxon>Bacteria</taxon>
        <taxon>Pseudomonadati</taxon>
        <taxon>Pseudomonadota</taxon>
        <taxon>Alphaproteobacteria</taxon>
        <taxon>Sphingomonadales</taxon>
        <taxon>Sphingomonadaceae</taxon>
        <taxon>Blastomonas</taxon>
    </lineage>
</organism>
<evidence type="ECO:0000313" key="3">
    <source>
        <dbReference type="Proteomes" id="UP000258016"/>
    </source>
</evidence>
<keyword evidence="3" id="KW-1185">Reference proteome</keyword>
<dbReference type="RefSeq" id="WP_117352472.1">
    <property type="nucleotide sequence ID" value="NZ_CP020083.1"/>
</dbReference>